<dbReference type="GO" id="GO:0005829">
    <property type="term" value="C:cytosol"/>
    <property type="evidence" value="ECO:0007669"/>
    <property type="project" value="TreeGrafter"/>
</dbReference>
<keyword evidence="3" id="KW-0670">Pyruvate</keyword>
<sequence length="852" mass="98251">MNNSLLQEKRLDEFKKSVTNKFNIYNSLFLTLPYRNIENVAMLVPLLFEQCEKGLKSGKTPQDILEDFFESYTDFKDEKERLDFMFKIIQYVERQVVLYDSVEDAAFSRLQKYSNSLSIKDYFQLVNQSKNWDKIAKKLSTFSARIVLTAHPTQFYTPAILNIISELQLLINENRINDIDITMQQLGLTSLINFKKPTPLDEAKNIIYILRHKYYDAIGELFQYIKSNIRDEDFSNYDIMKLGFWPGGDRDGNPFVTAKITKQVADELRVTLMKCYYNELKELRKKLTFKGLQEVLNNLSGKLYQAMFDVNSLIGYDEMIKVLNGIKQELAINYHGLYLDDLNKLIDKVHIFKTHFATLDIRQDHSKHSEVIESVLKKQGAIKECLDELSEKDLIDWLLNKDLSLNSKDFDSEIVKDTITNIQQLKGIQSSNGEDGCNRYIISNSEDIYSVLFVYGLFRWCGWNKEDITFDIVPLFETMKGMDAAEDVMQTLFGNPIYQKHLERRGNAHTIMLGFSDGTKDGGYLKANWSILKTKEVLSKVCKKNGIKAMFFDGRGGPPARGGGKTHRFYAAQTKDVANHEIQLTIQGQTITSTYGTKAQFIHNSEQLLTAGLSNNLYGKEHVISSAQRKLIEELSELSFTKYDALKKHEKFIPYLEHRSTLKYYTKANIGSRPGKRGSKKQLELSDLRAISFVGSWSQLKQNVPGYFGLGTAIEAFKEQGRLGEIKKLFKDVPFFRALMHNSMMSLAKTNFELTSYMSEDEEFGEFWNILHDEYQLSKKMLLEISGHKILMEDEAVSRESVKIREKIVLPLLVIQQNALYRITKDSKFKELYEKIVTRSMYGNINASRNSA</sequence>
<dbReference type="AlphaFoldDB" id="A0A2Z4LVT1"/>
<dbReference type="PANTHER" id="PTHR30523:SF6">
    <property type="entry name" value="PHOSPHOENOLPYRUVATE CARBOXYLASE"/>
    <property type="match status" value="1"/>
</dbReference>
<proteinExistence type="predicted"/>
<dbReference type="Proteomes" id="UP000248536">
    <property type="component" value="Chromosome"/>
</dbReference>
<dbReference type="GO" id="GO:0006099">
    <property type="term" value="P:tricarboxylic acid cycle"/>
    <property type="evidence" value="ECO:0007669"/>
    <property type="project" value="InterPro"/>
</dbReference>
<evidence type="ECO:0000313" key="4">
    <source>
        <dbReference type="Proteomes" id="UP000248536"/>
    </source>
</evidence>
<name>A0A2Z4LVT1_9FLAO</name>
<dbReference type="OrthoDB" id="9768133at2"/>
<dbReference type="SUPFAM" id="SSF51621">
    <property type="entry name" value="Phosphoenolpyruvate/pyruvate domain"/>
    <property type="match status" value="1"/>
</dbReference>
<organism evidence="3 4">
    <name type="scientific">Flagellimonas maritima</name>
    <dbReference type="NCBI Taxonomy" id="1383885"/>
    <lineage>
        <taxon>Bacteria</taxon>
        <taxon>Pseudomonadati</taxon>
        <taxon>Bacteroidota</taxon>
        <taxon>Flavobacteriia</taxon>
        <taxon>Flavobacteriales</taxon>
        <taxon>Flavobacteriaceae</taxon>
        <taxon>Flagellimonas</taxon>
    </lineage>
</organism>
<dbReference type="KEGG" id="spon:HME9304_02441"/>
<keyword evidence="3" id="KW-0456">Lyase</keyword>
<gene>
    <name evidence="3" type="ORF">HME9304_02441</name>
</gene>
<evidence type="ECO:0000256" key="2">
    <source>
        <dbReference type="ARBA" id="ARBA00022419"/>
    </source>
</evidence>
<protein>
    <recommendedName>
        <fullName evidence="2">Phosphoenolpyruvate carboxylase</fullName>
    </recommendedName>
</protein>
<dbReference type="Pfam" id="PF00311">
    <property type="entry name" value="PEPcase"/>
    <property type="match status" value="2"/>
</dbReference>
<dbReference type="GO" id="GO:0015977">
    <property type="term" value="P:carbon fixation"/>
    <property type="evidence" value="ECO:0007669"/>
    <property type="project" value="InterPro"/>
</dbReference>
<dbReference type="GO" id="GO:0008964">
    <property type="term" value="F:phosphoenolpyruvate carboxylase activity"/>
    <property type="evidence" value="ECO:0007669"/>
    <property type="project" value="InterPro"/>
</dbReference>
<dbReference type="InterPro" id="IPR021135">
    <property type="entry name" value="PEP_COase"/>
</dbReference>
<evidence type="ECO:0000256" key="1">
    <source>
        <dbReference type="ARBA" id="ARBA00003670"/>
    </source>
</evidence>
<dbReference type="PANTHER" id="PTHR30523">
    <property type="entry name" value="PHOSPHOENOLPYRUVATE CARBOXYLASE"/>
    <property type="match status" value="1"/>
</dbReference>
<accession>A0A2Z4LVT1</accession>
<keyword evidence="4" id="KW-1185">Reference proteome</keyword>
<dbReference type="InterPro" id="IPR015813">
    <property type="entry name" value="Pyrv/PenolPyrv_kinase-like_dom"/>
</dbReference>
<comment type="function">
    <text evidence="1">Forms oxaloacetate, a four-carbon dicarboxylic acid source for the tricarboxylic acid cycle.</text>
</comment>
<dbReference type="EMBL" id="CP030104">
    <property type="protein sequence ID" value="AWX45427.1"/>
    <property type="molecule type" value="Genomic_DNA"/>
</dbReference>
<dbReference type="PRINTS" id="PR00150">
    <property type="entry name" value="PEPCARBXLASE"/>
</dbReference>
<evidence type="ECO:0000313" key="3">
    <source>
        <dbReference type="EMBL" id="AWX45427.1"/>
    </source>
</evidence>
<reference evidence="3 4" key="1">
    <citation type="submission" date="2018-06" db="EMBL/GenBank/DDBJ databases">
        <title>Spongiibacterium sp. HME9304 Genome sequencing and assembly.</title>
        <authorList>
            <person name="Kang H."/>
            <person name="Kim H."/>
            <person name="Joh K."/>
        </authorList>
    </citation>
    <scope>NUCLEOTIDE SEQUENCE [LARGE SCALE GENOMIC DNA]</scope>
    <source>
        <strain evidence="3 4">HME9304</strain>
    </source>
</reference>
<dbReference type="RefSeq" id="WP_112378820.1">
    <property type="nucleotide sequence ID" value="NZ_CP030104.1"/>
</dbReference>